<dbReference type="KEGG" id="hcv:FTV88_0323"/>
<dbReference type="SUPFAM" id="SSF82171">
    <property type="entry name" value="DPP6 N-terminal domain-like"/>
    <property type="match status" value="1"/>
</dbReference>
<evidence type="ECO:0008006" key="4">
    <source>
        <dbReference type="Google" id="ProtNLM"/>
    </source>
</evidence>
<sequence length="454" mass="52368">MNRFRSGIPFLTALLIVFFAAINYVVTERTPDEVLEDQSWPVPEMECTEINVSSFSSESTFQWVHLQSLCEKAVEDANQAYSTGAEQAMEQEKETEQKRTTASKEPKKDDTIIWSSLQLNNQKNQVAFYTQKRLYLLDVTTGSSKVLHSLSEDDKSVQYVPTISWSPQGEYLTFTLLKENQRWNGHDSYSIHLVDLKTEEILLIHQSTRAPDKPSWSPKDPIVALDSPVILYDVEKQQGTPVISGYQTRHPRWSPEGNHIIFIQETSSTRGETFRYSLDTREVMQITTLNRVTSPLLWLQTPPTILLEVETKRSGSRPERHHIGEARPHTESSIRWLSPFDRNESNRFLSISPNERYLIVQKTTNLGTADEKSHLIALNRDLSFYRWRCVTLAPLEDPSTVTLHWTADGRLLYSTEGEVFLFDFEQLTKEKLEEKEEAFQILGIDNQIIYYSPL</sequence>
<dbReference type="PANTHER" id="PTHR36842:SF1">
    <property type="entry name" value="PROTEIN TOLB"/>
    <property type="match status" value="1"/>
</dbReference>
<dbReference type="Proteomes" id="UP000366051">
    <property type="component" value="Chromosome"/>
</dbReference>
<feature type="region of interest" description="Disordered" evidence="1">
    <location>
        <begin position="82"/>
        <end position="106"/>
    </location>
</feature>
<evidence type="ECO:0000256" key="1">
    <source>
        <dbReference type="SAM" id="MobiDB-lite"/>
    </source>
</evidence>
<dbReference type="OrthoDB" id="108903at2"/>
<feature type="compositionally biased region" description="Basic and acidic residues" evidence="1">
    <location>
        <begin position="90"/>
        <end position="106"/>
    </location>
</feature>
<dbReference type="PANTHER" id="PTHR36842">
    <property type="entry name" value="PROTEIN TOLB HOMOLOG"/>
    <property type="match status" value="1"/>
</dbReference>
<keyword evidence="3" id="KW-1185">Reference proteome</keyword>
<evidence type="ECO:0000313" key="3">
    <source>
        <dbReference type="Proteomes" id="UP000366051"/>
    </source>
</evidence>
<evidence type="ECO:0000313" key="2">
    <source>
        <dbReference type="EMBL" id="QGG46502.1"/>
    </source>
</evidence>
<dbReference type="RefSeq" id="WP_153724063.1">
    <property type="nucleotide sequence ID" value="NZ_CP045875.1"/>
</dbReference>
<reference evidence="3" key="1">
    <citation type="submission" date="2019-11" db="EMBL/GenBank/DDBJ databases">
        <title>Genome sequence of Heliorestis convoluta strain HH, an alkaliphilic and minimalistic phototrophic bacterium from a soda lake in Egypt.</title>
        <authorList>
            <person name="Dewey E.D."/>
            <person name="Stokes L.M."/>
            <person name="Burchell B.M."/>
            <person name="Shaffer K.N."/>
            <person name="Huntington A.M."/>
            <person name="Baker J.M."/>
            <person name="Nadendla S."/>
            <person name="Giglio M.G."/>
            <person name="Touchman J.W."/>
            <person name="Blankenship R.E."/>
            <person name="Madigan M.T."/>
            <person name="Sattley W.M."/>
        </authorList>
    </citation>
    <scope>NUCLEOTIDE SEQUENCE [LARGE SCALE GENOMIC DNA]</scope>
    <source>
        <strain evidence="3">HH</strain>
    </source>
</reference>
<dbReference type="EMBL" id="CP045875">
    <property type="protein sequence ID" value="QGG46502.1"/>
    <property type="molecule type" value="Genomic_DNA"/>
</dbReference>
<dbReference type="Gene3D" id="2.120.10.30">
    <property type="entry name" value="TolB, C-terminal domain"/>
    <property type="match status" value="1"/>
</dbReference>
<gene>
    <name evidence="2" type="ORF">FTV88_0323</name>
</gene>
<organism evidence="2 3">
    <name type="scientific">Heliorestis convoluta</name>
    <dbReference type="NCBI Taxonomy" id="356322"/>
    <lineage>
        <taxon>Bacteria</taxon>
        <taxon>Bacillati</taxon>
        <taxon>Bacillota</taxon>
        <taxon>Clostridia</taxon>
        <taxon>Eubacteriales</taxon>
        <taxon>Heliobacteriaceae</taxon>
        <taxon>Heliorestis</taxon>
    </lineage>
</organism>
<dbReference type="AlphaFoldDB" id="A0A5Q2MZX8"/>
<name>A0A5Q2MZX8_9FIRM</name>
<dbReference type="InterPro" id="IPR015943">
    <property type="entry name" value="WD40/YVTN_repeat-like_dom_sf"/>
</dbReference>
<proteinExistence type="predicted"/>
<dbReference type="InterPro" id="IPR011042">
    <property type="entry name" value="6-blade_b-propeller_TolB-like"/>
</dbReference>
<protein>
    <recommendedName>
        <fullName evidence="4">Dipeptidylpeptidase IV N-terminal domain-containing protein</fullName>
    </recommendedName>
</protein>
<dbReference type="Gene3D" id="2.130.10.10">
    <property type="entry name" value="YVTN repeat-like/Quinoprotein amine dehydrogenase"/>
    <property type="match status" value="1"/>
</dbReference>
<accession>A0A5Q2MZX8</accession>